<protein>
    <submittedName>
        <fullName evidence="2">Uncharacterized protein</fullName>
    </submittedName>
</protein>
<dbReference type="EMBL" id="SPHZ02000001">
    <property type="protein sequence ID" value="KAF0931662.1"/>
    <property type="molecule type" value="Genomic_DNA"/>
</dbReference>
<accession>A0A6G1F4C0</accession>
<feature type="region of interest" description="Disordered" evidence="1">
    <location>
        <begin position="1"/>
        <end position="25"/>
    </location>
</feature>
<organism evidence="2 3">
    <name type="scientific">Oryza meyeriana var. granulata</name>
    <dbReference type="NCBI Taxonomy" id="110450"/>
    <lineage>
        <taxon>Eukaryota</taxon>
        <taxon>Viridiplantae</taxon>
        <taxon>Streptophyta</taxon>
        <taxon>Embryophyta</taxon>
        <taxon>Tracheophyta</taxon>
        <taxon>Spermatophyta</taxon>
        <taxon>Magnoliopsida</taxon>
        <taxon>Liliopsida</taxon>
        <taxon>Poales</taxon>
        <taxon>Poaceae</taxon>
        <taxon>BOP clade</taxon>
        <taxon>Oryzoideae</taxon>
        <taxon>Oryzeae</taxon>
        <taxon>Oryzinae</taxon>
        <taxon>Oryza</taxon>
        <taxon>Oryza meyeriana</taxon>
    </lineage>
</organism>
<dbReference type="AlphaFoldDB" id="A0A6G1F4C0"/>
<dbReference type="Proteomes" id="UP000479710">
    <property type="component" value="Unassembled WGS sequence"/>
</dbReference>
<keyword evidence="3" id="KW-1185">Reference proteome</keyword>
<name>A0A6G1F4C0_9ORYZ</name>
<proteinExistence type="predicted"/>
<evidence type="ECO:0000256" key="1">
    <source>
        <dbReference type="SAM" id="MobiDB-lite"/>
    </source>
</evidence>
<gene>
    <name evidence="2" type="ORF">E2562_005617</name>
</gene>
<evidence type="ECO:0000313" key="3">
    <source>
        <dbReference type="Proteomes" id="UP000479710"/>
    </source>
</evidence>
<sequence>MTSSDHGDDESRSPPSMATASAGLQPWKVAIQIHRADRKMKQIERISTASIESSTPLAPCGPRCPPKPAQLCPRHPLQSARRRLCMPSTRMGASIEQRPESCMPELDLTDWPVSCMPAVDPRLQAQHDSGNAK</sequence>
<feature type="compositionally biased region" description="Basic and acidic residues" evidence="1">
    <location>
        <begin position="1"/>
        <end position="12"/>
    </location>
</feature>
<reference evidence="2 3" key="1">
    <citation type="submission" date="2019-11" db="EMBL/GenBank/DDBJ databases">
        <title>Whole genome sequence of Oryza granulata.</title>
        <authorList>
            <person name="Li W."/>
        </authorList>
    </citation>
    <scope>NUCLEOTIDE SEQUENCE [LARGE SCALE GENOMIC DNA]</scope>
    <source>
        <strain evidence="3">cv. Menghai</strain>
        <tissue evidence="2">Leaf</tissue>
    </source>
</reference>
<comment type="caution">
    <text evidence="2">The sequence shown here is derived from an EMBL/GenBank/DDBJ whole genome shotgun (WGS) entry which is preliminary data.</text>
</comment>
<evidence type="ECO:0000313" key="2">
    <source>
        <dbReference type="EMBL" id="KAF0931662.1"/>
    </source>
</evidence>